<reference evidence="2" key="1">
    <citation type="submission" date="2014-12" db="EMBL/GenBank/DDBJ databases">
        <title>Parallel Evolution in Life History Adaptation Evident in the Tissue-Specific Poeciliopsis prolifica transcriptome.</title>
        <authorList>
            <person name="Jue N.K."/>
            <person name="Foley R.J."/>
            <person name="Obergfell C."/>
            <person name="Reznick D.N."/>
            <person name="O'Neill R.J."/>
            <person name="O'Neill M.J."/>
        </authorList>
    </citation>
    <scope>NUCLEOTIDE SEQUENCE</scope>
</reference>
<feature type="compositionally biased region" description="Low complexity" evidence="1">
    <location>
        <begin position="134"/>
        <end position="143"/>
    </location>
</feature>
<feature type="compositionally biased region" description="Basic and acidic residues" evidence="1">
    <location>
        <begin position="70"/>
        <end position="81"/>
    </location>
</feature>
<feature type="non-terminal residue" evidence="2">
    <location>
        <position position="195"/>
    </location>
</feature>
<gene>
    <name evidence="2" type="primary">SHRM2</name>
</gene>
<dbReference type="GO" id="GO:0051015">
    <property type="term" value="F:actin filament binding"/>
    <property type="evidence" value="ECO:0007669"/>
    <property type="project" value="InterPro"/>
</dbReference>
<dbReference type="GO" id="GO:0005912">
    <property type="term" value="C:adherens junction"/>
    <property type="evidence" value="ECO:0007669"/>
    <property type="project" value="TreeGrafter"/>
</dbReference>
<feature type="compositionally biased region" description="Gly residues" evidence="1">
    <location>
        <begin position="186"/>
        <end position="195"/>
    </location>
</feature>
<sequence length="195" mass="21745">SRHGDVSSRQTMPSENQLHVARNFLSKVLRSSMRKKEPGIRRRSWLSSKLREEESEPAGSQATTAPLWQRKYEARPKESTKTQKTQHSNRLSSVNSMERLEHPSHPYALGCRSPPPDTDASEPFSGSGAKRDSAFSCFSGSSSPPVLHPSKSCRKDASIENIFFRGFQSEGPQQNEQHRILQPTLGNGGWQGSRG</sequence>
<dbReference type="GO" id="GO:0030864">
    <property type="term" value="C:cortical actin cytoskeleton"/>
    <property type="evidence" value="ECO:0007669"/>
    <property type="project" value="TreeGrafter"/>
</dbReference>
<dbReference type="GO" id="GO:0016324">
    <property type="term" value="C:apical plasma membrane"/>
    <property type="evidence" value="ECO:0007669"/>
    <property type="project" value="TreeGrafter"/>
</dbReference>
<organism evidence="2">
    <name type="scientific">Poeciliopsis prolifica</name>
    <name type="common">blackstripe livebearer</name>
    <dbReference type="NCBI Taxonomy" id="188132"/>
    <lineage>
        <taxon>Eukaryota</taxon>
        <taxon>Metazoa</taxon>
        <taxon>Chordata</taxon>
        <taxon>Craniata</taxon>
        <taxon>Vertebrata</taxon>
        <taxon>Euteleostomi</taxon>
        <taxon>Actinopterygii</taxon>
        <taxon>Neopterygii</taxon>
        <taxon>Teleostei</taxon>
        <taxon>Neoteleostei</taxon>
        <taxon>Acanthomorphata</taxon>
        <taxon>Ovalentaria</taxon>
        <taxon>Atherinomorphae</taxon>
        <taxon>Cyprinodontiformes</taxon>
        <taxon>Poeciliidae</taxon>
        <taxon>Poeciliinae</taxon>
        <taxon>Poeciliopsis</taxon>
    </lineage>
</organism>
<feature type="compositionally biased region" description="Polar residues" evidence="1">
    <location>
        <begin position="82"/>
        <end position="96"/>
    </location>
</feature>
<dbReference type="GO" id="GO:0043296">
    <property type="term" value="C:apical junction complex"/>
    <property type="evidence" value="ECO:0007669"/>
    <property type="project" value="TreeGrafter"/>
</dbReference>
<feature type="region of interest" description="Disordered" evidence="1">
    <location>
        <begin position="29"/>
        <end position="152"/>
    </location>
</feature>
<accession>A0A0S7EXW0</accession>
<dbReference type="GO" id="GO:0007015">
    <property type="term" value="P:actin filament organization"/>
    <property type="evidence" value="ECO:0007669"/>
    <property type="project" value="TreeGrafter"/>
</dbReference>
<protein>
    <submittedName>
        <fullName evidence="2">SHRM2</fullName>
    </submittedName>
</protein>
<dbReference type="AlphaFoldDB" id="A0A0S7EXW0"/>
<evidence type="ECO:0000256" key="1">
    <source>
        <dbReference type="SAM" id="MobiDB-lite"/>
    </source>
</evidence>
<feature type="region of interest" description="Disordered" evidence="1">
    <location>
        <begin position="166"/>
        <end position="195"/>
    </location>
</feature>
<dbReference type="EMBL" id="GBYX01475201">
    <property type="protein sequence ID" value="JAO06474.1"/>
    <property type="molecule type" value="Transcribed_RNA"/>
</dbReference>
<name>A0A0S7EXW0_9TELE</name>
<proteinExistence type="predicted"/>
<dbReference type="PANTHER" id="PTHR15012:SF38">
    <property type="entry name" value="PROTEIN SHROOM2-LIKE ISOFORM X1"/>
    <property type="match status" value="1"/>
</dbReference>
<dbReference type="InterPro" id="IPR027685">
    <property type="entry name" value="Shroom_fam"/>
</dbReference>
<evidence type="ECO:0000313" key="2">
    <source>
        <dbReference type="EMBL" id="JAO06474.1"/>
    </source>
</evidence>
<dbReference type="PANTHER" id="PTHR15012">
    <property type="entry name" value="APICAL PROTEIN/SHROOM-RELATED"/>
    <property type="match status" value="1"/>
</dbReference>
<feature type="non-terminal residue" evidence="2">
    <location>
        <position position="1"/>
    </location>
</feature>